<dbReference type="InterPro" id="IPR019694">
    <property type="entry name" value="Phage_HP1_Orf23"/>
</dbReference>
<evidence type="ECO:0000313" key="2">
    <source>
        <dbReference type="Proteomes" id="UP000693777"/>
    </source>
</evidence>
<accession>A0A8E4ZMY8</accession>
<name>A0A8E4ZMY8_9CAUD</name>
<gene>
    <name evidence="1" type="ORF">Peternella1_44</name>
</gene>
<proteinExistence type="predicted"/>
<sequence>MSFQGVTINKLNGGLGRRNSTDDNKSILIVGMPLTGTTAALHTAYNLLQTTDAEALGITAAYDANEEVLVHSAIDRFFEICPDGELNLIPVAVDQTPTEIVATADLIAAVRSVADANVIAIAHHNVTVPDIDDHVEAVQAFVTSFIEEHRYIDAVILEGIGEALAVTPIANYPDLRAKDAPNVSVSIAQDPVVASQAAAYAKYADIGTVLGGVCVRQVNENLGSVDILNKPSGSKGREDYPLSLAGTTAWASSNLSDGRAFSELSKTDQKSLTESGYIYAGSFNGYGGVFFNSSPTCVEKADDFAYIENNRVWNKAVRYIRETLIPKVRGVVKKDPVSGFIRSSTIADWNSRLNKALEVMITDNEISGFDFYINPEQTLSEDDPLLISGQIVVDGIVFEFEVDLGLTDKL</sequence>
<dbReference type="Pfam" id="PF10758">
    <property type="entry name" value="DUF2586"/>
    <property type="match status" value="1"/>
</dbReference>
<organism evidence="1 2">
    <name type="scientific">Winogradskyella phage Peternella_1</name>
    <dbReference type="NCBI Taxonomy" id="2745699"/>
    <lineage>
        <taxon>Viruses</taxon>
        <taxon>Duplodnaviria</taxon>
        <taxon>Heunggongvirae</taxon>
        <taxon>Uroviricota</taxon>
        <taxon>Caudoviricetes</taxon>
        <taxon>Winoviridae</taxon>
        <taxon>Peternellavirus</taxon>
        <taxon>Peternellavirus peternella</taxon>
    </lineage>
</organism>
<reference evidence="1" key="1">
    <citation type="submission" date="2020-07" db="EMBL/GenBank/DDBJ databases">
        <title>Highly diverse flavobacterial phages as mortality factor during North Sea spring blooms.</title>
        <authorList>
            <person name="Bartlau N."/>
            <person name="Wichels A."/>
            <person name="Krohne G."/>
            <person name="Adriaenssens E.M."/>
            <person name="Heins A."/>
            <person name="Fuchs B.M."/>
            <person name="Amann R."/>
            <person name="Moraru C."/>
        </authorList>
    </citation>
    <scope>NUCLEOTIDE SEQUENCE</scope>
</reference>
<dbReference type="Proteomes" id="UP000693777">
    <property type="component" value="Segment"/>
</dbReference>
<dbReference type="EMBL" id="MT732475">
    <property type="protein sequence ID" value="QQV91580.1"/>
    <property type="molecule type" value="Genomic_DNA"/>
</dbReference>
<evidence type="ECO:0000313" key="1">
    <source>
        <dbReference type="EMBL" id="QQV91580.1"/>
    </source>
</evidence>
<keyword evidence="2" id="KW-1185">Reference proteome</keyword>
<protein>
    <submittedName>
        <fullName evidence="1">Sheath protein</fullName>
    </submittedName>
</protein>